<feature type="transmembrane region" description="Helical" evidence="1">
    <location>
        <begin position="50"/>
        <end position="82"/>
    </location>
</feature>
<keyword evidence="2" id="KW-0548">Nucleotidyltransferase</keyword>
<dbReference type="Pfam" id="PF01148">
    <property type="entry name" value="CTP_transf_1"/>
    <property type="match status" value="1"/>
</dbReference>
<keyword evidence="1" id="KW-1133">Transmembrane helix</keyword>
<feature type="transmembrane region" description="Helical" evidence="1">
    <location>
        <begin position="225"/>
        <end position="243"/>
    </location>
</feature>
<reference evidence="2 3" key="1">
    <citation type="submission" date="2020-08" db="EMBL/GenBank/DDBJ databases">
        <title>Genome sequence of Diaphorobacter aerolatus KACC 16536T.</title>
        <authorList>
            <person name="Hyun D.-W."/>
            <person name="Bae J.-W."/>
        </authorList>
    </citation>
    <scope>NUCLEOTIDE SEQUENCE [LARGE SCALE GENOMIC DNA]</scope>
    <source>
        <strain evidence="2 3">KACC 16536</strain>
    </source>
</reference>
<dbReference type="RefSeq" id="WP_187725675.1">
    <property type="nucleotide sequence ID" value="NZ_CP060783.1"/>
</dbReference>
<dbReference type="GO" id="GO:0016779">
    <property type="term" value="F:nucleotidyltransferase activity"/>
    <property type="evidence" value="ECO:0007669"/>
    <property type="project" value="UniProtKB-KW"/>
</dbReference>
<keyword evidence="1" id="KW-0472">Membrane</keyword>
<gene>
    <name evidence="2" type="ORF">H9K75_10090</name>
</gene>
<dbReference type="GO" id="GO:0009273">
    <property type="term" value="P:peptidoglycan-based cell wall biogenesis"/>
    <property type="evidence" value="ECO:0007669"/>
    <property type="project" value="TreeGrafter"/>
</dbReference>
<feature type="transmembrane region" description="Helical" evidence="1">
    <location>
        <begin position="94"/>
        <end position="112"/>
    </location>
</feature>
<feature type="transmembrane region" description="Helical" evidence="1">
    <location>
        <begin position="184"/>
        <end position="204"/>
    </location>
</feature>
<feature type="transmembrane region" description="Helical" evidence="1">
    <location>
        <begin position="9"/>
        <end position="30"/>
    </location>
</feature>
<proteinExistence type="predicted"/>
<feature type="transmembrane region" description="Helical" evidence="1">
    <location>
        <begin position="249"/>
        <end position="272"/>
    </location>
</feature>
<evidence type="ECO:0000256" key="1">
    <source>
        <dbReference type="SAM" id="Phobius"/>
    </source>
</evidence>
<protein>
    <submittedName>
        <fullName evidence="2">Phosphatidate cytidylyltransferase</fullName>
    </submittedName>
</protein>
<keyword evidence="2" id="KW-0808">Transferase</keyword>
<dbReference type="KEGG" id="daer:H9K75_10090"/>
<keyword evidence="3" id="KW-1185">Reference proteome</keyword>
<dbReference type="PANTHER" id="PTHR43535:SF1">
    <property type="entry name" value="PHOSPHATIDATE CYTIDYLYLTRANSFERASE"/>
    <property type="match status" value="1"/>
</dbReference>
<dbReference type="EMBL" id="CP060783">
    <property type="protein sequence ID" value="QNP50137.1"/>
    <property type="molecule type" value="Genomic_DNA"/>
</dbReference>
<evidence type="ECO:0000313" key="3">
    <source>
        <dbReference type="Proteomes" id="UP000516028"/>
    </source>
</evidence>
<feature type="transmembrane region" description="Helical" evidence="1">
    <location>
        <begin position="118"/>
        <end position="137"/>
    </location>
</feature>
<dbReference type="PANTHER" id="PTHR43535">
    <property type="entry name" value="PHOSPHATIDATE CYTIDYLYLTRANSFERASE"/>
    <property type="match status" value="1"/>
</dbReference>
<keyword evidence="1" id="KW-0812">Transmembrane</keyword>
<name>A0A7H0GPC1_9BURK</name>
<organism evidence="2 3">
    <name type="scientific">Diaphorobacter aerolatus</name>
    <dbReference type="NCBI Taxonomy" id="1288495"/>
    <lineage>
        <taxon>Bacteria</taxon>
        <taxon>Pseudomonadati</taxon>
        <taxon>Pseudomonadota</taxon>
        <taxon>Betaproteobacteria</taxon>
        <taxon>Burkholderiales</taxon>
        <taxon>Comamonadaceae</taxon>
        <taxon>Diaphorobacter</taxon>
    </lineage>
</organism>
<dbReference type="AlphaFoldDB" id="A0A7H0GPC1"/>
<dbReference type="GO" id="GO:0005886">
    <property type="term" value="C:plasma membrane"/>
    <property type="evidence" value="ECO:0007669"/>
    <property type="project" value="TreeGrafter"/>
</dbReference>
<accession>A0A7H0GPC1</accession>
<evidence type="ECO:0000313" key="2">
    <source>
        <dbReference type="EMBL" id="QNP50137.1"/>
    </source>
</evidence>
<dbReference type="Proteomes" id="UP000516028">
    <property type="component" value="Chromosome"/>
</dbReference>
<sequence length="314" mass="35333">MTPAYASQTYLLFGILAAILVFASTVGWVLKRRSGPMPSPVIVNLNSRINAWWVMMSLIGVAIVLGKGAFIVLFAFISLFALREFISLLPTRRGDYFSLLIAFYFVIPYQYFLIYSDWYGMYSIFIPLYVFLLLPIAGLKQEDTKHFLERSAKIQWGLMVSVYCISYVPALVTLNLAGFQGDRIWPAMWLIFVVQASDVLQYVCGKLFGRHRIAPVLSPSKTVEGLIGGIVLASGLGVLLSWMTPFTHWQAAIIGFVACLFGFFGGLVMSAIKRDRGVKDWGQLIQGHGGMLDRIDSICFSAPIFFHMLRFWWS</sequence>
<feature type="transmembrane region" description="Helical" evidence="1">
    <location>
        <begin position="158"/>
        <end position="178"/>
    </location>
</feature>